<dbReference type="VEuPathDB" id="FungiDB:A1Q1_02679"/>
<feature type="compositionally biased region" description="Polar residues" evidence="1">
    <location>
        <begin position="233"/>
        <end position="244"/>
    </location>
</feature>
<dbReference type="KEGG" id="tasa:A1Q1_02679"/>
<feature type="compositionally biased region" description="Basic and acidic residues" evidence="1">
    <location>
        <begin position="1"/>
        <end position="35"/>
    </location>
</feature>
<organism evidence="2 3">
    <name type="scientific">Trichosporon asahii var. asahii (strain ATCC 90039 / CBS 2479 / JCM 2466 / KCTC 7840 / NBRC 103889/ NCYC 2677 / UAMH 7654)</name>
    <name type="common">Yeast</name>
    <dbReference type="NCBI Taxonomy" id="1186058"/>
    <lineage>
        <taxon>Eukaryota</taxon>
        <taxon>Fungi</taxon>
        <taxon>Dikarya</taxon>
        <taxon>Basidiomycota</taxon>
        <taxon>Agaricomycotina</taxon>
        <taxon>Tremellomycetes</taxon>
        <taxon>Trichosporonales</taxon>
        <taxon>Trichosporonaceae</taxon>
        <taxon>Trichosporon</taxon>
    </lineage>
</organism>
<accession>J5SZQ7</accession>
<dbReference type="Proteomes" id="UP000002748">
    <property type="component" value="Unassembled WGS sequence"/>
</dbReference>
<proteinExistence type="predicted"/>
<dbReference type="HOGENOM" id="CLU_570101_0_0_1"/>
<evidence type="ECO:0000313" key="3">
    <source>
        <dbReference type="Proteomes" id="UP000002748"/>
    </source>
</evidence>
<dbReference type="AlphaFoldDB" id="J5SZQ7"/>
<feature type="region of interest" description="Disordered" evidence="1">
    <location>
        <begin position="228"/>
        <end position="258"/>
    </location>
</feature>
<feature type="region of interest" description="Disordered" evidence="1">
    <location>
        <begin position="1"/>
        <end position="54"/>
    </location>
</feature>
<dbReference type="RefSeq" id="XP_014179415.1">
    <property type="nucleotide sequence ID" value="XM_014323940.1"/>
</dbReference>
<dbReference type="GeneID" id="25986192"/>
<sequence>MPALADTRHYSYRDHERDRERGRDRDRDRDREHFRRTSPPLAIVPGSPGRRPIQSSSGALLSLSQDITALVSLSFEATFSLVNDYVRAALGTVGVGQYVRVDPSRSSTDTGSGLAVVVVGAADQSHIAPREEWLYRIPPDACDVVRSSFLALARDPGHTGAVVPVIIDSSGDAFLSSHVQYYTSPPSPPKGSNTAGRFTHAGDTVRAYCHENNLALVAIVCAAPVSSRAAPKSPNSPQAMTPPSRNEVPIPGVPSGSLTQTDEESLLALYNAHILDPLNVVRALGDMLVSPRGSGRPHGRVLFVEAAGTVEDADLRSVFGAPDGGAGRMIAAARTEAASLLRKELSYAGIDVCEVVVGPMCPSTGLAVRSASMDSDTDKPFVLEEKRDAHAPSALAASKDDVLASRLRLLARVFAVDDALVYSLATAKAEHSFAQARYEILQIPHTPSPCLQQQSDERAAHDLLRDLGVSGRGAEGQSRCTRVGAK</sequence>
<dbReference type="EMBL" id="ALBS01000206">
    <property type="protein sequence ID" value="EJT48396.1"/>
    <property type="molecule type" value="Genomic_DNA"/>
</dbReference>
<gene>
    <name evidence="2" type="ORF">A1Q1_02679</name>
</gene>
<reference evidence="2 3" key="1">
    <citation type="journal article" date="2012" name="Eukaryot. Cell">
        <title>Draft genome sequence of CBS 2479, the standard type strain of Trichosporon asahii.</title>
        <authorList>
            <person name="Yang R.Y."/>
            <person name="Li H.T."/>
            <person name="Zhu H."/>
            <person name="Zhou G.P."/>
            <person name="Wang M."/>
            <person name="Wang L."/>
        </authorList>
    </citation>
    <scope>NUCLEOTIDE SEQUENCE [LARGE SCALE GENOMIC DNA]</scope>
    <source>
        <strain evidence="3">ATCC 90039 / CBS 2479 / JCM 2466 / KCTC 7840 / NCYC 2677 / UAMH 7654</strain>
    </source>
</reference>
<name>J5SZQ7_TRIAS</name>
<protein>
    <submittedName>
        <fullName evidence="2">Uncharacterized protein</fullName>
    </submittedName>
</protein>
<evidence type="ECO:0000256" key="1">
    <source>
        <dbReference type="SAM" id="MobiDB-lite"/>
    </source>
</evidence>
<comment type="caution">
    <text evidence="2">The sequence shown here is derived from an EMBL/GenBank/DDBJ whole genome shotgun (WGS) entry which is preliminary data.</text>
</comment>
<dbReference type="OrthoDB" id="2575262at2759"/>
<evidence type="ECO:0000313" key="2">
    <source>
        <dbReference type="EMBL" id="EJT48396.1"/>
    </source>
</evidence>